<evidence type="ECO:0000313" key="2">
    <source>
        <dbReference type="Proteomes" id="UP000033754"/>
    </source>
</evidence>
<dbReference type="PATRIC" id="fig|1359161.3.peg.527"/>
<gene>
    <name evidence="1" type="ORF">EPHNCH_0453</name>
</gene>
<comment type="caution">
    <text evidence="1">The sequence shown here is derived from an EMBL/GenBank/DDBJ whole genome shotgun (WGS) entry which is preliminary data.</text>
</comment>
<name>A0A0F3NJG7_ANAPH</name>
<accession>A0A0F3NJG7</accession>
<dbReference type="AlphaFoldDB" id="A0A0F3NJG7"/>
<evidence type="ECO:0000313" key="1">
    <source>
        <dbReference type="EMBL" id="KJV68160.1"/>
    </source>
</evidence>
<protein>
    <submittedName>
        <fullName evidence="1">Uncharacterized protein</fullName>
    </submittedName>
</protein>
<proteinExistence type="predicted"/>
<sequence>MYFRVSAVIIPSRVLHKRMIAIAAQAAYISQHIIRYI</sequence>
<reference evidence="1 2" key="1">
    <citation type="submission" date="2015-01" db="EMBL/GenBank/DDBJ databases">
        <title>Genome Sequencing of Rickettsiales.</title>
        <authorList>
            <person name="Daugherty S.C."/>
            <person name="Su Q."/>
            <person name="Abolude K."/>
            <person name="Beier-Sexton M."/>
            <person name="Carlyon J.A."/>
            <person name="Carter R."/>
            <person name="Day N.P."/>
            <person name="Dumler S.J."/>
            <person name="Dyachenko V."/>
            <person name="Godinez A."/>
            <person name="Kurtti T.J."/>
            <person name="Lichay M."/>
            <person name="Mullins K.E."/>
            <person name="Ott S."/>
            <person name="Pappas-Brown V."/>
            <person name="Paris D.H."/>
            <person name="Patel P."/>
            <person name="Richards A.L."/>
            <person name="Sadzewicz L."/>
            <person name="Sears K."/>
            <person name="Seidman D."/>
            <person name="Sengamalay N."/>
            <person name="Stenos J."/>
            <person name="Tallon L.J."/>
            <person name="Vincent G."/>
            <person name="Fraser C.M."/>
            <person name="Munderloh U."/>
            <person name="Dunning-Hotopp J.C."/>
        </authorList>
    </citation>
    <scope>NUCLEOTIDE SEQUENCE [LARGE SCALE GENOMIC DNA]</scope>
    <source>
        <strain evidence="1 2">NCH-1</strain>
    </source>
</reference>
<dbReference type="EMBL" id="LANT01000002">
    <property type="protein sequence ID" value="KJV68160.1"/>
    <property type="molecule type" value="Genomic_DNA"/>
</dbReference>
<organism evidence="1 2">
    <name type="scientific">Anaplasma phagocytophilum str. NCH-1</name>
    <dbReference type="NCBI Taxonomy" id="1359161"/>
    <lineage>
        <taxon>Bacteria</taxon>
        <taxon>Pseudomonadati</taxon>
        <taxon>Pseudomonadota</taxon>
        <taxon>Alphaproteobacteria</taxon>
        <taxon>Rickettsiales</taxon>
        <taxon>Anaplasmataceae</taxon>
        <taxon>Anaplasma</taxon>
        <taxon>phagocytophilum group</taxon>
    </lineage>
</organism>
<dbReference type="Proteomes" id="UP000033754">
    <property type="component" value="Unassembled WGS sequence"/>
</dbReference>